<dbReference type="AlphaFoldDB" id="A0A9P7ENN4"/>
<evidence type="ECO:0000259" key="2">
    <source>
        <dbReference type="Pfam" id="PF25534"/>
    </source>
</evidence>
<feature type="region of interest" description="Disordered" evidence="1">
    <location>
        <begin position="223"/>
        <end position="243"/>
    </location>
</feature>
<feature type="domain" description="DUF7918" evidence="2">
    <location>
        <begin position="7"/>
        <end position="199"/>
    </location>
</feature>
<evidence type="ECO:0000313" key="4">
    <source>
        <dbReference type="Proteomes" id="UP000807769"/>
    </source>
</evidence>
<proteinExistence type="predicted"/>
<dbReference type="Pfam" id="PF25534">
    <property type="entry name" value="DUF7918"/>
    <property type="match status" value="1"/>
</dbReference>
<reference evidence="3" key="1">
    <citation type="journal article" date="2020" name="New Phytol.">
        <title>Comparative genomics reveals dynamic genome evolution in host specialist ectomycorrhizal fungi.</title>
        <authorList>
            <person name="Lofgren L.A."/>
            <person name="Nguyen N.H."/>
            <person name="Vilgalys R."/>
            <person name="Ruytinx J."/>
            <person name="Liao H.L."/>
            <person name="Branco S."/>
            <person name="Kuo A."/>
            <person name="LaButti K."/>
            <person name="Lipzen A."/>
            <person name="Andreopoulos W."/>
            <person name="Pangilinan J."/>
            <person name="Riley R."/>
            <person name="Hundley H."/>
            <person name="Na H."/>
            <person name="Barry K."/>
            <person name="Grigoriev I.V."/>
            <person name="Stajich J.E."/>
            <person name="Kennedy P.G."/>
        </authorList>
    </citation>
    <scope>NUCLEOTIDE SEQUENCE</scope>
    <source>
        <strain evidence="3">MN1</strain>
    </source>
</reference>
<dbReference type="InterPro" id="IPR057678">
    <property type="entry name" value="DUF7918"/>
</dbReference>
<comment type="caution">
    <text evidence="3">The sequence shown here is derived from an EMBL/GenBank/DDBJ whole genome shotgun (WGS) entry which is preliminary data.</text>
</comment>
<gene>
    <name evidence="3" type="ORF">BJ212DRAFT_1310621</name>
</gene>
<evidence type="ECO:0000313" key="3">
    <source>
        <dbReference type="EMBL" id="KAG1827167.1"/>
    </source>
</evidence>
<dbReference type="EMBL" id="JABBWG010000001">
    <property type="protein sequence ID" value="KAG1827167.1"/>
    <property type="molecule type" value="Genomic_DNA"/>
</dbReference>
<name>A0A9P7ENN4_9AGAM</name>
<organism evidence="3 4">
    <name type="scientific">Suillus subaureus</name>
    <dbReference type="NCBI Taxonomy" id="48587"/>
    <lineage>
        <taxon>Eukaryota</taxon>
        <taxon>Fungi</taxon>
        <taxon>Dikarya</taxon>
        <taxon>Basidiomycota</taxon>
        <taxon>Agaricomycotina</taxon>
        <taxon>Agaricomycetes</taxon>
        <taxon>Agaricomycetidae</taxon>
        <taxon>Boletales</taxon>
        <taxon>Suillineae</taxon>
        <taxon>Suillaceae</taxon>
        <taxon>Suillus</taxon>
    </lineage>
</organism>
<feature type="region of interest" description="Disordered" evidence="1">
    <location>
        <begin position="84"/>
        <end position="109"/>
    </location>
</feature>
<keyword evidence="4" id="KW-1185">Reference proteome</keyword>
<feature type="region of interest" description="Disordered" evidence="1">
    <location>
        <begin position="295"/>
        <end position="314"/>
    </location>
</feature>
<dbReference type="GeneID" id="64628005"/>
<dbReference type="OrthoDB" id="3237202at2759"/>
<dbReference type="RefSeq" id="XP_041200014.1">
    <property type="nucleotide sequence ID" value="XM_041333988.1"/>
</dbReference>
<evidence type="ECO:0000256" key="1">
    <source>
        <dbReference type="SAM" id="MobiDB-lite"/>
    </source>
</evidence>
<sequence>MLTHRGFSACIISEGKPIPEYLVAVAENPNTISCWIPSEVGKTFSVYWRDEGTRMHSCAFITLDGFVVPGRFLFGEGEAWRNGVRSGPQTERPFMFAQRPSSSTSGESMKDAGSIMLKIKLVTLDGSKAANPLQSIPDLNSQSHPGDHCVGYGQEKNTYMQSPMTWKVKPSDQHGNRSHVTFLFRYRSPGWLMAQGIISAELHVPRSLPAKRRVASAPVAQLINAPMTPSPSPPNSRKAERSERLNAELKNGFSPGQGPVRPALSARTVSVGGRGRHDKCAGEILLDFQVGPPLDPQCASGVGQHSSRLDGAER</sequence>
<dbReference type="Proteomes" id="UP000807769">
    <property type="component" value="Unassembled WGS sequence"/>
</dbReference>
<protein>
    <recommendedName>
        <fullName evidence="2">DUF7918 domain-containing protein</fullName>
    </recommendedName>
</protein>
<accession>A0A9P7ENN4</accession>